<keyword evidence="2" id="KW-0812">Transmembrane</keyword>
<feature type="transmembrane region" description="Helical" evidence="2">
    <location>
        <begin position="12"/>
        <end position="28"/>
    </location>
</feature>
<organism evidence="4 5">
    <name type="scientific">Nocardioides agariphilus</name>
    <dbReference type="NCBI Taxonomy" id="433664"/>
    <lineage>
        <taxon>Bacteria</taxon>
        <taxon>Bacillati</taxon>
        <taxon>Actinomycetota</taxon>
        <taxon>Actinomycetes</taxon>
        <taxon>Propionibacteriales</taxon>
        <taxon>Nocardioidaceae</taxon>
        <taxon>Nocardioides</taxon>
    </lineage>
</organism>
<evidence type="ECO:0000256" key="1">
    <source>
        <dbReference type="SAM" id="MobiDB-lite"/>
    </source>
</evidence>
<keyword evidence="5" id="KW-1185">Reference proteome</keyword>
<evidence type="ECO:0000313" key="5">
    <source>
        <dbReference type="Proteomes" id="UP000660668"/>
    </source>
</evidence>
<keyword evidence="2" id="KW-1133">Transmembrane helix</keyword>
<evidence type="ECO:0000313" key="4">
    <source>
        <dbReference type="EMBL" id="MBF4768838.1"/>
    </source>
</evidence>
<dbReference type="Proteomes" id="UP000660668">
    <property type="component" value="Unassembled WGS sequence"/>
</dbReference>
<name>A0A930YJ63_9ACTN</name>
<evidence type="ECO:0000256" key="2">
    <source>
        <dbReference type="SAM" id="Phobius"/>
    </source>
</evidence>
<protein>
    <submittedName>
        <fullName evidence="4">DUF4395 domain-containing protein</fullName>
    </submittedName>
</protein>
<feature type="domain" description="DUF4395" evidence="3">
    <location>
        <begin position="5"/>
        <end position="138"/>
    </location>
</feature>
<feature type="transmembrane region" description="Helical" evidence="2">
    <location>
        <begin position="108"/>
        <end position="136"/>
    </location>
</feature>
<comment type="caution">
    <text evidence="4">The sequence shown here is derived from an EMBL/GenBank/DDBJ whole genome shotgun (WGS) entry which is preliminary data.</text>
</comment>
<sequence length="165" mass="17086">MSQQIDPRGQQFAAAVTSLVLVIALLTVPGPLGIALIAVQAALFATSVGLGVQRTPVATVFRSVVRPRIGPPTHLEDAAPPRFAQGVGLVFTVTALAAFLGGADLVGFVAVALALVAALLNASIGLCLGCEVYLLLHRLRSTTPDKNQIPARQQARATQEARSTT</sequence>
<feature type="compositionally biased region" description="Low complexity" evidence="1">
    <location>
        <begin position="151"/>
        <end position="165"/>
    </location>
</feature>
<evidence type="ECO:0000259" key="3">
    <source>
        <dbReference type="Pfam" id="PF14340"/>
    </source>
</evidence>
<keyword evidence="2" id="KW-0472">Membrane</keyword>
<reference evidence="4" key="1">
    <citation type="submission" date="2020-11" db="EMBL/GenBank/DDBJ databases">
        <title>Nocardioides cynanchi sp. nov., isolated from soil of rhizosphere of Cynanchum wilfordii.</title>
        <authorList>
            <person name="Lee J.-S."/>
            <person name="Suh M.K."/>
            <person name="Kim J.-S."/>
        </authorList>
    </citation>
    <scope>NUCLEOTIDE SEQUENCE</scope>
    <source>
        <strain evidence="4">KCTC 19276</strain>
    </source>
</reference>
<feature type="region of interest" description="Disordered" evidence="1">
    <location>
        <begin position="146"/>
        <end position="165"/>
    </location>
</feature>
<dbReference type="Pfam" id="PF14340">
    <property type="entry name" value="DUF4395"/>
    <property type="match status" value="1"/>
</dbReference>
<feature type="transmembrane region" description="Helical" evidence="2">
    <location>
        <begin position="34"/>
        <end position="52"/>
    </location>
</feature>
<gene>
    <name evidence="4" type="ORF">ISU10_13815</name>
</gene>
<feature type="transmembrane region" description="Helical" evidence="2">
    <location>
        <begin position="83"/>
        <end position="102"/>
    </location>
</feature>
<accession>A0A930YJ63</accession>
<dbReference type="AlphaFoldDB" id="A0A930YJ63"/>
<proteinExistence type="predicted"/>
<dbReference type="InterPro" id="IPR025508">
    <property type="entry name" value="DUF4395"/>
</dbReference>
<dbReference type="RefSeq" id="WP_194696988.1">
    <property type="nucleotide sequence ID" value="NZ_JADKPO010000017.1"/>
</dbReference>
<dbReference type="EMBL" id="JADKPO010000017">
    <property type="protein sequence ID" value="MBF4768838.1"/>
    <property type="molecule type" value="Genomic_DNA"/>
</dbReference>